<evidence type="ECO:0000256" key="3">
    <source>
        <dbReference type="SAM" id="Coils"/>
    </source>
</evidence>
<dbReference type="Pfam" id="PF08030">
    <property type="entry name" value="NAD_binding_6"/>
    <property type="match status" value="1"/>
</dbReference>
<feature type="region of interest" description="Disordered" evidence="4">
    <location>
        <begin position="148"/>
        <end position="178"/>
    </location>
</feature>
<sequence length="259" mass="27883">MSKLENVVESIDLESGAVVPKRSAVIVEGPYGELHYDEVRIASHVLFFAGGVGVAYTLPYMIETALSNRNVPCTMTWMIRDIAIFNAVMEQLTAAVEELSARSTEAVEDIKRAPFLINLHITSSDSAATQGAFSASISELDKHVGRDLDRASASGSGEEQKNDIAKVDNKAHPTPSTSEPAYYDHLEPYFRVMTSYGRASVSGIVSSAAAATGEGVGGKLVVMSCGPASLCDDVRYEAQRALRSGGWGNVAYFEECFNW</sequence>
<evidence type="ECO:0000256" key="2">
    <source>
        <dbReference type="ARBA" id="ARBA00023002"/>
    </source>
</evidence>
<dbReference type="Proteomes" id="UP000078113">
    <property type="component" value="Unassembled WGS sequence"/>
</dbReference>
<dbReference type="GO" id="GO:0006879">
    <property type="term" value="P:intracellular iron ion homeostasis"/>
    <property type="evidence" value="ECO:0007669"/>
    <property type="project" value="TreeGrafter"/>
</dbReference>
<comment type="caution">
    <text evidence="6">The sequence shown here is derived from an EMBL/GenBank/DDBJ whole genome shotgun (WGS) entry which is preliminary data.</text>
</comment>
<feature type="coiled-coil region" evidence="3">
    <location>
        <begin position="82"/>
        <end position="109"/>
    </location>
</feature>
<reference evidence="6" key="1">
    <citation type="submission" date="2016-04" db="EMBL/GenBank/DDBJ databases">
        <authorList>
            <person name="Nguyen H.D."/>
            <person name="Samba Siva P."/>
            <person name="Cullis J."/>
            <person name="Levesque C.A."/>
            <person name="Hambleton S."/>
        </authorList>
    </citation>
    <scope>NUCLEOTIDE SEQUENCE</scope>
    <source>
        <strain evidence="6">DAOMC 236422</strain>
    </source>
</reference>
<dbReference type="PANTHER" id="PTHR32361:SF9">
    <property type="entry name" value="FERRIC REDUCTASE TRANSMEMBRANE COMPONENT 3-RELATED"/>
    <property type="match status" value="1"/>
</dbReference>
<dbReference type="AlphaFoldDB" id="A0A8X7N398"/>
<keyword evidence="7" id="KW-1185">Reference proteome</keyword>
<protein>
    <recommendedName>
        <fullName evidence="5">Ferric reductase NAD binding domain-containing protein</fullName>
    </recommendedName>
</protein>
<dbReference type="GO" id="GO:0006826">
    <property type="term" value="P:iron ion transport"/>
    <property type="evidence" value="ECO:0007669"/>
    <property type="project" value="TreeGrafter"/>
</dbReference>
<dbReference type="PANTHER" id="PTHR32361">
    <property type="entry name" value="FERRIC/CUPRIC REDUCTASE TRANSMEMBRANE COMPONENT"/>
    <property type="match status" value="1"/>
</dbReference>
<keyword evidence="3" id="KW-0175">Coiled coil</keyword>
<evidence type="ECO:0000256" key="1">
    <source>
        <dbReference type="ARBA" id="ARBA00022448"/>
    </source>
</evidence>
<evidence type="ECO:0000259" key="5">
    <source>
        <dbReference type="Pfam" id="PF08030"/>
    </source>
</evidence>
<accession>A0A8X7N398</accession>
<gene>
    <name evidence="6" type="ORF">A4X09_0g7415</name>
</gene>
<dbReference type="EMBL" id="LWDG02000757">
    <property type="protein sequence ID" value="KAE8262653.1"/>
    <property type="molecule type" value="Genomic_DNA"/>
</dbReference>
<dbReference type="GO" id="GO:0005886">
    <property type="term" value="C:plasma membrane"/>
    <property type="evidence" value="ECO:0007669"/>
    <property type="project" value="TreeGrafter"/>
</dbReference>
<proteinExistence type="predicted"/>
<dbReference type="GO" id="GO:0000293">
    <property type="term" value="F:ferric-chelate reductase activity"/>
    <property type="evidence" value="ECO:0007669"/>
    <property type="project" value="TreeGrafter"/>
</dbReference>
<name>A0A8X7N398_9BASI</name>
<evidence type="ECO:0000313" key="6">
    <source>
        <dbReference type="EMBL" id="KAE8262653.1"/>
    </source>
</evidence>
<keyword evidence="2" id="KW-0560">Oxidoreductase</keyword>
<keyword evidence="1" id="KW-0813">Transport</keyword>
<evidence type="ECO:0000313" key="7">
    <source>
        <dbReference type="Proteomes" id="UP000078113"/>
    </source>
</evidence>
<dbReference type="Gene3D" id="3.40.50.80">
    <property type="entry name" value="Nucleotide-binding domain of ferredoxin-NADP reductase (FNR) module"/>
    <property type="match status" value="1"/>
</dbReference>
<evidence type="ECO:0000256" key="4">
    <source>
        <dbReference type="SAM" id="MobiDB-lite"/>
    </source>
</evidence>
<dbReference type="SUPFAM" id="SSF52343">
    <property type="entry name" value="Ferredoxin reductase-like, C-terminal NADP-linked domain"/>
    <property type="match status" value="1"/>
</dbReference>
<feature type="domain" description="Ferric reductase NAD binding" evidence="5">
    <location>
        <begin position="43"/>
        <end position="236"/>
    </location>
</feature>
<feature type="compositionally biased region" description="Basic and acidic residues" evidence="4">
    <location>
        <begin position="158"/>
        <end position="171"/>
    </location>
</feature>
<reference evidence="6" key="2">
    <citation type="journal article" date="2019" name="IMA Fungus">
        <title>Genome sequencing and comparison of five Tilletia species to identify candidate genes for the detection of regulated species infecting wheat.</title>
        <authorList>
            <person name="Nguyen H.D.T."/>
            <person name="Sultana T."/>
            <person name="Kesanakurti P."/>
            <person name="Hambleton S."/>
        </authorList>
    </citation>
    <scope>NUCLEOTIDE SEQUENCE</scope>
    <source>
        <strain evidence="6">DAOMC 236422</strain>
    </source>
</reference>
<dbReference type="InterPro" id="IPR051410">
    <property type="entry name" value="Ferric/Cupric_Reductase"/>
</dbReference>
<dbReference type="InterPro" id="IPR039261">
    <property type="entry name" value="FNR_nucleotide-bd"/>
</dbReference>
<dbReference type="InterPro" id="IPR013121">
    <property type="entry name" value="Fe_red_NAD-bd_6"/>
</dbReference>
<dbReference type="GO" id="GO:0015677">
    <property type="term" value="P:copper ion import"/>
    <property type="evidence" value="ECO:0007669"/>
    <property type="project" value="TreeGrafter"/>
</dbReference>
<feature type="non-terminal residue" evidence="6">
    <location>
        <position position="259"/>
    </location>
</feature>
<organism evidence="6 7">
    <name type="scientific">Tilletia walkeri</name>
    <dbReference type="NCBI Taxonomy" id="117179"/>
    <lineage>
        <taxon>Eukaryota</taxon>
        <taxon>Fungi</taxon>
        <taxon>Dikarya</taxon>
        <taxon>Basidiomycota</taxon>
        <taxon>Ustilaginomycotina</taxon>
        <taxon>Exobasidiomycetes</taxon>
        <taxon>Tilletiales</taxon>
        <taxon>Tilletiaceae</taxon>
        <taxon>Tilletia</taxon>
    </lineage>
</organism>